<accession>A0A3S5ADB2</accession>
<evidence type="ECO:0000313" key="2">
    <source>
        <dbReference type="Proteomes" id="UP000784294"/>
    </source>
</evidence>
<proteinExistence type="predicted"/>
<dbReference type="EMBL" id="CAAALY010079831">
    <property type="protein sequence ID" value="VEL26370.1"/>
    <property type="molecule type" value="Genomic_DNA"/>
</dbReference>
<keyword evidence="2" id="KW-1185">Reference proteome</keyword>
<sequence>MRPSNCLHGRTRLSLSNPANANLVDYTAFRYDCTIACEQCEEMQPVTFAEARFLLLHSTCHGWVNKSVQHQWFVLAER</sequence>
<name>A0A3S5ADB2_9PLAT</name>
<gene>
    <name evidence="1" type="ORF">PXEA_LOCUS19810</name>
</gene>
<dbReference type="Proteomes" id="UP000784294">
    <property type="component" value="Unassembled WGS sequence"/>
</dbReference>
<dbReference type="AlphaFoldDB" id="A0A3S5ADB2"/>
<protein>
    <submittedName>
        <fullName evidence="1">Uncharacterized protein</fullName>
    </submittedName>
</protein>
<evidence type="ECO:0000313" key="1">
    <source>
        <dbReference type="EMBL" id="VEL26370.1"/>
    </source>
</evidence>
<organism evidence="1 2">
    <name type="scientific">Protopolystoma xenopodis</name>
    <dbReference type="NCBI Taxonomy" id="117903"/>
    <lineage>
        <taxon>Eukaryota</taxon>
        <taxon>Metazoa</taxon>
        <taxon>Spiralia</taxon>
        <taxon>Lophotrochozoa</taxon>
        <taxon>Platyhelminthes</taxon>
        <taxon>Monogenea</taxon>
        <taxon>Polyopisthocotylea</taxon>
        <taxon>Polystomatidea</taxon>
        <taxon>Polystomatidae</taxon>
        <taxon>Protopolystoma</taxon>
    </lineage>
</organism>
<reference evidence="1" key="1">
    <citation type="submission" date="2018-11" db="EMBL/GenBank/DDBJ databases">
        <authorList>
            <consortium name="Pathogen Informatics"/>
        </authorList>
    </citation>
    <scope>NUCLEOTIDE SEQUENCE</scope>
</reference>
<comment type="caution">
    <text evidence="1">The sequence shown here is derived from an EMBL/GenBank/DDBJ whole genome shotgun (WGS) entry which is preliminary data.</text>
</comment>